<evidence type="ECO:0000256" key="10">
    <source>
        <dbReference type="SAM" id="MobiDB-lite"/>
    </source>
</evidence>
<dbReference type="GO" id="GO:0000750">
    <property type="term" value="P:pheromone-dependent signal transduction involved in conjugation with cellular fusion"/>
    <property type="evidence" value="ECO:0007669"/>
    <property type="project" value="TreeGrafter"/>
</dbReference>
<protein>
    <recommendedName>
        <fullName evidence="14">STE3-domain-containing protein</fullName>
    </recommendedName>
</protein>
<dbReference type="GO" id="GO:0005886">
    <property type="term" value="C:plasma membrane"/>
    <property type="evidence" value="ECO:0007669"/>
    <property type="project" value="TreeGrafter"/>
</dbReference>
<dbReference type="AlphaFoldDB" id="A0A067P732"/>
<evidence type="ECO:0000256" key="3">
    <source>
        <dbReference type="ARBA" id="ARBA00022507"/>
    </source>
</evidence>
<dbReference type="GO" id="GO:0004934">
    <property type="term" value="F:mating-type alpha-factor pheromone receptor activity"/>
    <property type="evidence" value="ECO:0007669"/>
    <property type="project" value="InterPro"/>
</dbReference>
<evidence type="ECO:0000313" key="13">
    <source>
        <dbReference type="Proteomes" id="UP000027265"/>
    </source>
</evidence>
<feature type="transmembrane region" description="Helical" evidence="11">
    <location>
        <begin position="273"/>
        <end position="292"/>
    </location>
</feature>
<dbReference type="InterPro" id="IPR000481">
    <property type="entry name" value="GPCR_Pheromne_B_alpha_rcpt"/>
</dbReference>
<comment type="similarity">
    <text evidence="2">Belongs to the G-protein coupled receptor 4 family.</text>
</comment>
<dbReference type="FunCoup" id="A0A067P732">
    <property type="interactions" value="94"/>
</dbReference>
<feature type="transmembrane region" description="Helical" evidence="11">
    <location>
        <begin position="39"/>
        <end position="59"/>
    </location>
</feature>
<feature type="compositionally biased region" description="Polar residues" evidence="10">
    <location>
        <begin position="420"/>
        <end position="433"/>
    </location>
</feature>
<keyword evidence="6" id="KW-0297">G-protein coupled receptor</keyword>
<evidence type="ECO:0008006" key="14">
    <source>
        <dbReference type="Google" id="ProtNLM"/>
    </source>
</evidence>
<dbReference type="PRINTS" id="PR00899">
    <property type="entry name" value="GPCRSTE3"/>
</dbReference>
<gene>
    <name evidence="12" type="ORF">JAAARDRAFT_141773</name>
</gene>
<keyword evidence="3" id="KW-0589">Pheromone response</keyword>
<organism evidence="12 13">
    <name type="scientific">Jaapia argillacea MUCL 33604</name>
    <dbReference type="NCBI Taxonomy" id="933084"/>
    <lineage>
        <taxon>Eukaryota</taxon>
        <taxon>Fungi</taxon>
        <taxon>Dikarya</taxon>
        <taxon>Basidiomycota</taxon>
        <taxon>Agaricomycotina</taxon>
        <taxon>Agaricomycetes</taxon>
        <taxon>Agaricomycetidae</taxon>
        <taxon>Jaapiales</taxon>
        <taxon>Jaapiaceae</taxon>
        <taxon>Jaapia</taxon>
    </lineage>
</organism>
<dbReference type="Proteomes" id="UP000027265">
    <property type="component" value="Unassembled WGS sequence"/>
</dbReference>
<dbReference type="HOGENOM" id="CLU_027592_0_2_1"/>
<feature type="transmembrane region" description="Helical" evidence="11">
    <location>
        <begin position="159"/>
        <end position="178"/>
    </location>
</feature>
<evidence type="ECO:0000256" key="9">
    <source>
        <dbReference type="ARBA" id="ARBA00023224"/>
    </source>
</evidence>
<keyword evidence="5 11" id="KW-1133">Transmembrane helix</keyword>
<keyword evidence="9" id="KW-0807">Transducer</keyword>
<comment type="subcellular location">
    <subcellularLocation>
        <location evidence="1">Membrane</location>
        <topology evidence="1">Multi-pass membrane protein</topology>
    </subcellularLocation>
</comment>
<dbReference type="CDD" id="cd14966">
    <property type="entry name" value="7tmD_STE3"/>
    <property type="match status" value="1"/>
</dbReference>
<evidence type="ECO:0000313" key="12">
    <source>
        <dbReference type="EMBL" id="KDQ50574.1"/>
    </source>
</evidence>
<dbReference type="OrthoDB" id="2874149at2759"/>
<evidence type="ECO:0000256" key="6">
    <source>
        <dbReference type="ARBA" id="ARBA00023040"/>
    </source>
</evidence>
<feature type="transmembrane region" description="Helical" evidence="11">
    <location>
        <begin position="6"/>
        <end position="27"/>
    </location>
</feature>
<proteinExistence type="inferred from homology"/>
<feature type="region of interest" description="Disordered" evidence="10">
    <location>
        <begin position="378"/>
        <end position="433"/>
    </location>
</feature>
<evidence type="ECO:0000256" key="5">
    <source>
        <dbReference type="ARBA" id="ARBA00022989"/>
    </source>
</evidence>
<dbReference type="InParanoid" id="A0A067P732"/>
<evidence type="ECO:0000256" key="1">
    <source>
        <dbReference type="ARBA" id="ARBA00004141"/>
    </source>
</evidence>
<dbReference type="InterPro" id="IPR001499">
    <property type="entry name" value="GPCR_STE3"/>
</dbReference>
<feature type="transmembrane region" description="Helical" evidence="11">
    <location>
        <begin position="114"/>
        <end position="135"/>
    </location>
</feature>
<keyword evidence="8" id="KW-0675">Receptor</keyword>
<reference evidence="13" key="1">
    <citation type="journal article" date="2014" name="Proc. Natl. Acad. Sci. U.S.A.">
        <title>Extensive sampling of basidiomycete genomes demonstrates inadequacy of the white-rot/brown-rot paradigm for wood decay fungi.</title>
        <authorList>
            <person name="Riley R."/>
            <person name="Salamov A.A."/>
            <person name="Brown D.W."/>
            <person name="Nagy L.G."/>
            <person name="Floudas D."/>
            <person name="Held B.W."/>
            <person name="Levasseur A."/>
            <person name="Lombard V."/>
            <person name="Morin E."/>
            <person name="Otillar R."/>
            <person name="Lindquist E.A."/>
            <person name="Sun H."/>
            <person name="LaButti K.M."/>
            <person name="Schmutz J."/>
            <person name="Jabbour D."/>
            <person name="Luo H."/>
            <person name="Baker S.E."/>
            <person name="Pisabarro A.G."/>
            <person name="Walton J.D."/>
            <person name="Blanchette R.A."/>
            <person name="Henrissat B."/>
            <person name="Martin F."/>
            <person name="Cullen D."/>
            <person name="Hibbett D.S."/>
            <person name="Grigoriev I.V."/>
        </authorList>
    </citation>
    <scope>NUCLEOTIDE SEQUENCE [LARGE SCALE GENOMIC DNA]</scope>
    <source>
        <strain evidence="13">MUCL 33604</strain>
    </source>
</reference>
<dbReference type="PRINTS" id="PR00901">
    <property type="entry name" value="PHEROMONEBAR"/>
</dbReference>
<dbReference type="EMBL" id="KL197758">
    <property type="protein sequence ID" value="KDQ50574.1"/>
    <property type="molecule type" value="Genomic_DNA"/>
</dbReference>
<evidence type="ECO:0000256" key="4">
    <source>
        <dbReference type="ARBA" id="ARBA00022692"/>
    </source>
</evidence>
<keyword evidence="13" id="KW-1185">Reference proteome</keyword>
<dbReference type="PANTHER" id="PTHR28097">
    <property type="entry name" value="PHEROMONE A FACTOR RECEPTOR"/>
    <property type="match status" value="1"/>
</dbReference>
<evidence type="ECO:0000256" key="8">
    <source>
        <dbReference type="ARBA" id="ARBA00023170"/>
    </source>
</evidence>
<evidence type="ECO:0000256" key="11">
    <source>
        <dbReference type="SAM" id="Phobius"/>
    </source>
</evidence>
<evidence type="ECO:0000256" key="7">
    <source>
        <dbReference type="ARBA" id="ARBA00023136"/>
    </source>
</evidence>
<dbReference type="Pfam" id="PF02076">
    <property type="entry name" value="STE3"/>
    <property type="match status" value="1"/>
</dbReference>
<accession>A0A067P732</accession>
<feature type="transmembrane region" description="Helical" evidence="11">
    <location>
        <begin position="206"/>
        <end position="229"/>
    </location>
</feature>
<dbReference type="PANTHER" id="PTHR28097:SF1">
    <property type="entry name" value="PHEROMONE A FACTOR RECEPTOR"/>
    <property type="match status" value="1"/>
</dbReference>
<evidence type="ECO:0000256" key="2">
    <source>
        <dbReference type="ARBA" id="ARBA00011085"/>
    </source>
</evidence>
<keyword evidence="4 11" id="KW-0812">Transmembrane</keyword>
<keyword evidence="7 11" id="KW-0472">Membrane</keyword>
<sequence length="433" mass="48422">MPNPPPNWLFSALSFISLSFVTVPFYWHLEAWNTGTCLYMGWTAIQLLNLFINSVVFNGHAENVAPVWCDISSRIFVGASVAIPAASLCINRRLYHIASIKTVTKTKAEKRRDIMIDLMIGLGIPLLQMCLQYIVQGHRFNIFEDVGCYPFTWNVTPAYPLTFCWPLAISVVSASYCIRTLRCFAKRRREFNEILSSNRNLTQSRYFRLMCLSGVELVFGIPLSSYSIYLNITGSPIHRWVSWENTHWGFSRVDQFPSILWHNEPTLAASLELSRWLTIFCACIFFAFFGFADEARKHYRLAFTSVAKRVGYSGTTLGASGAIASSGFTGSVSKPRAMYNSNNKRDSFGSFSDKLDSIYINDLGGTILDEKTVGEFSATNTTNASSPSLVTPEDRSTADNRFPSPPALSRPEPTLDLSILQRNSTGSEPSSPV</sequence>
<name>A0A067P732_9AGAM</name>